<accession>A0A085BLZ4</accession>
<feature type="compositionally biased region" description="Polar residues" evidence="1">
    <location>
        <begin position="388"/>
        <end position="398"/>
    </location>
</feature>
<feature type="region of interest" description="Disordered" evidence="1">
    <location>
        <begin position="461"/>
        <end position="494"/>
    </location>
</feature>
<dbReference type="OrthoDB" id="594666at2"/>
<comment type="caution">
    <text evidence="2">The sequence shown here is derived from an EMBL/GenBank/DDBJ whole genome shotgun (WGS) entry which is preliminary data.</text>
</comment>
<dbReference type="EMBL" id="JPLY01000001">
    <property type="protein sequence ID" value="KFC23489.1"/>
    <property type="molecule type" value="Genomic_DNA"/>
</dbReference>
<gene>
    <name evidence="2" type="ORF">IO89_02585</name>
</gene>
<proteinExistence type="predicted"/>
<dbReference type="AlphaFoldDB" id="A0A085BLZ4"/>
<reference evidence="2 3" key="1">
    <citation type="submission" date="2014-07" db="EMBL/GenBank/DDBJ databases">
        <title>Epilithonimonas lactis LMG 22401 Genome.</title>
        <authorList>
            <person name="Pipes S.E."/>
            <person name="Stropko S.J."/>
        </authorList>
    </citation>
    <scope>NUCLEOTIDE SEQUENCE [LARGE SCALE GENOMIC DNA]</scope>
    <source>
        <strain evidence="2 3">LMG 24401</strain>
    </source>
</reference>
<evidence type="ECO:0008006" key="4">
    <source>
        <dbReference type="Google" id="ProtNLM"/>
    </source>
</evidence>
<protein>
    <recommendedName>
        <fullName evidence="4">Tetratricopeptide repeat protein</fullName>
    </recommendedName>
</protein>
<feature type="compositionally biased region" description="Acidic residues" evidence="1">
    <location>
        <begin position="468"/>
        <end position="479"/>
    </location>
</feature>
<dbReference type="Proteomes" id="UP000028623">
    <property type="component" value="Unassembled WGS sequence"/>
</dbReference>
<evidence type="ECO:0000313" key="2">
    <source>
        <dbReference type="EMBL" id="KFC23489.1"/>
    </source>
</evidence>
<dbReference type="eggNOG" id="ENOG502Z7TA">
    <property type="taxonomic scope" value="Bacteria"/>
</dbReference>
<feature type="region of interest" description="Disordered" evidence="1">
    <location>
        <begin position="333"/>
        <end position="359"/>
    </location>
</feature>
<keyword evidence="3" id="KW-1185">Reference proteome</keyword>
<dbReference type="RefSeq" id="WP_051879816.1">
    <property type="nucleotide sequence ID" value="NZ_FOFI01000002.1"/>
</dbReference>
<evidence type="ECO:0000313" key="3">
    <source>
        <dbReference type="Proteomes" id="UP000028623"/>
    </source>
</evidence>
<evidence type="ECO:0000256" key="1">
    <source>
        <dbReference type="SAM" id="MobiDB-lite"/>
    </source>
</evidence>
<feature type="compositionally biased region" description="Basic and acidic residues" evidence="1">
    <location>
        <begin position="439"/>
        <end position="449"/>
    </location>
</feature>
<name>A0A085BLZ4_9FLAO</name>
<sequence>MNTRILELIKNPKIITESDLYILESESEKMPYAQSIKALYLYGINLYQSENYKENLSKTAAYTTDKKILYQFINSQKITQKEETSVDKTTEQVTENQIPNITTTAANIIEKTNENATEMENTSVVLNKFDVDRIIESETQDNSEFIVVEGEKNRLLYEGEENFLEEKSQEIDIEATKESGVITVKDDLDVKENLIVNDDNRSEETISEHKNVEEVIETPIEKVPETNVDTQVQDEDSSGNVSFNGIEEFLPQVKFSVPKNHLDYLNPPKKEIRKEENPIVEKPVSKSEYKAPVAAEIREEEVDNSQISFGETQAFEVSKPVEGKKTETVIENQNEEKATENEVNFENTQSFEVSESEKIEEAEVQVNQIAEEATEDQISFENTQTFEVSQPEKNVIETSNRETENAAIEEQTPAEQPVSTWKPMSFSANTPDALIGKSPEVEKPKQEIKIEEKVEEPVVKEKIIIDEQPIEEEEEEEEDEKHQTTDNERPVMNVSFFGNDVSKIKEEKEIPSILDKPKAEEIPDSNVGTFINTWQSWLKIDRAKSEDIPEKTIVVKEKIIDQFIEKNPKISQLKDEVNFVVKEKKDDISHLMTETLAKLYVEQKLYSKAIKAYETLIEKHPQKEDYFKEKIEEVKEIRKS</sequence>
<feature type="region of interest" description="Disordered" evidence="1">
    <location>
        <begin position="388"/>
        <end position="449"/>
    </location>
</feature>
<feature type="compositionally biased region" description="Basic and acidic residues" evidence="1">
    <location>
        <begin position="480"/>
        <end position="489"/>
    </location>
</feature>
<dbReference type="STRING" id="421072.SAMN04488097_1480"/>
<organism evidence="2 3">
    <name type="scientific">Epilithonimonas lactis</name>
    <dbReference type="NCBI Taxonomy" id="421072"/>
    <lineage>
        <taxon>Bacteria</taxon>
        <taxon>Pseudomonadati</taxon>
        <taxon>Bacteroidota</taxon>
        <taxon>Flavobacteriia</taxon>
        <taxon>Flavobacteriales</taxon>
        <taxon>Weeksellaceae</taxon>
        <taxon>Chryseobacterium group</taxon>
        <taxon>Epilithonimonas</taxon>
    </lineage>
</organism>